<feature type="domain" description="Biotin carboxylation" evidence="9">
    <location>
        <begin position="31"/>
        <end position="478"/>
    </location>
</feature>
<dbReference type="Pfam" id="PF00289">
    <property type="entry name" value="Biotin_carb_N"/>
    <property type="match status" value="1"/>
</dbReference>
<evidence type="ECO:0000256" key="3">
    <source>
        <dbReference type="ARBA" id="ARBA00022741"/>
    </source>
</evidence>
<dbReference type="SUPFAM" id="SSF56059">
    <property type="entry name" value="Glutathione synthetase ATP-binding domain-like"/>
    <property type="match status" value="1"/>
</dbReference>
<reference evidence="10" key="1">
    <citation type="journal article" date="2023" name="bioRxiv">
        <title>Scaffold-level genome assemblies of two parasitoid biocontrol wasps reveal the parthenogenesis mechanism and an associated novel virus.</title>
        <authorList>
            <person name="Inwood S."/>
            <person name="Skelly J."/>
            <person name="Guhlin J."/>
            <person name="Harrop T."/>
            <person name="Goldson S."/>
            <person name="Dearden P."/>
        </authorList>
    </citation>
    <scope>NUCLEOTIDE SEQUENCE</scope>
    <source>
        <strain evidence="10">Lincoln</strain>
        <tissue evidence="10">Whole body</tissue>
    </source>
</reference>
<accession>A0AA39G4Y1</accession>
<dbReference type="FunFam" id="3.30.1490.20:FF:000003">
    <property type="entry name" value="acetyl-CoA carboxylase isoform X1"/>
    <property type="match status" value="1"/>
</dbReference>
<dbReference type="InterPro" id="IPR050856">
    <property type="entry name" value="Biotin_carboxylase_complex"/>
</dbReference>
<dbReference type="Gene3D" id="3.40.50.20">
    <property type="match status" value="1"/>
</dbReference>
<name>A0AA39G4Y1_MICHY</name>
<evidence type="ECO:0000256" key="5">
    <source>
        <dbReference type="ARBA" id="ARBA00023267"/>
    </source>
</evidence>
<evidence type="ECO:0000256" key="4">
    <source>
        <dbReference type="ARBA" id="ARBA00022840"/>
    </source>
</evidence>
<dbReference type="Gene3D" id="3.30.470.20">
    <property type="entry name" value="ATP-grasp fold, B domain"/>
    <property type="match status" value="1"/>
</dbReference>
<dbReference type="Pfam" id="PF00364">
    <property type="entry name" value="Biotin_lipoyl"/>
    <property type="match status" value="1"/>
</dbReference>
<dbReference type="InterPro" id="IPR011054">
    <property type="entry name" value="Rudment_hybrid_motif"/>
</dbReference>
<keyword evidence="11" id="KW-1185">Reference proteome</keyword>
<dbReference type="InterPro" id="IPR005479">
    <property type="entry name" value="CPAse_ATP-bd"/>
</dbReference>
<dbReference type="PROSITE" id="PS50979">
    <property type="entry name" value="BC"/>
    <property type="match status" value="1"/>
</dbReference>
<dbReference type="InterPro" id="IPR011053">
    <property type="entry name" value="Single_hybrid_motif"/>
</dbReference>
<dbReference type="PROSITE" id="PS00188">
    <property type="entry name" value="BIOTIN"/>
    <property type="match status" value="1"/>
</dbReference>
<dbReference type="Gene3D" id="2.40.50.100">
    <property type="match status" value="1"/>
</dbReference>
<dbReference type="Proteomes" id="UP001168972">
    <property type="component" value="Unassembled WGS sequence"/>
</dbReference>
<dbReference type="FunFam" id="3.30.470.20:FF:000028">
    <property type="entry name" value="Methylcrotonoyl-CoA carboxylase subunit alpha, mitochondrial"/>
    <property type="match status" value="1"/>
</dbReference>
<evidence type="ECO:0000313" key="11">
    <source>
        <dbReference type="Proteomes" id="UP001168972"/>
    </source>
</evidence>
<keyword evidence="4 6" id="KW-0067">ATP-binding</keyword>
<dbReference type="Gene3D" id="3.30.1490.20">
    <property type="entry name" value="ATP-grasp fold, A domain"/>
    <property type="match status" value="1"/>
</dbReference>
<reference evidence="10" key="2">
    <citation type="submission" date="2023-03" db="EMBL/GenBank/DDBJ databases">
        <authorList>
            <person name="Inwood S.N."/>
            <person name="Skelly J.G."/>
            <person name="Guhlin J."/>
            <person name="Harrop T.W.R."/>
            <person name="Goldson S.G."/>
            <person name="Dearden P.K."/>
        </authorList>
    </citation>
    <scope>NUCLEOTIDE SEQUENCE</scope>
    <source>
        <strain evidence="10">Lincoln</strain>
        <tissue evidence="10">Whole body</tissue>
    </source>
</reference>
<keyword evidence="3 6" id="KW-0547">Nucleotide-binding</keyword>
<evidence type="ECO:0008006" key="12">
    <source>
        <dbReference type="Google" id="ProtNLM"/>
    </source>
</evidence>
<comment type="caution">
    <text evidence="10">The sequence shown here is derived from an EMBL/GenBank/DDBJ whole genome shotgun (WGS) entry which is preliminary data.</text>
</comment>
<dbReference type="SMART" id="SM00878">
    <property type="entry name" value="Biotin_carb_C"/>
    <property type="match status" value="1"/>
</dbReference>
<protein>
    <recommendedName>
        <fullName evidence="12">Methylcrotonoyl-CoA carboxylase subunit alpha, mitochondrial</fullName>
    </recommendedName>
</protein>
<dbReference type="FunFam" id="3.40.50.20:FF:000010">
    <property type="entry name" value="Propionyl-CoA carboxylase subunit alpha"/>
    <property type="match status" value="1"/>
</dbReference>
<dbReference type="PROSITE" id="PS50968">
    <property type="entry name" value="BIOTINYL_LIPOYL"/>
    <property type="match status" value="1"/>
</dbReference>
<organism evidence="10 11">
    <name type="scientific">Microctonus hyperodae</name>
    <name type="common">Parasitoid wasp</name>
    <dbReference type="NCBI Taxonomy" id="165561"/>
    <lineage>
        <taxon>Eukaryota</taxon>
        <taxon>Metazoa</taxon>
        <taxon>Ecdysozoa</taxon>
        <taxon>Arthropoda</taxon>
        <taxon>Hexapoda</taxon>
        <taxon>Insecta</taxon>
        <taxon>Pterygota</taxon>
        <taxon>Neoptera</taxon>
        <taxon>Endopterygota</taxon>
        <taxon>Hymenoptera</taxon>
        <taxon>Apocrita</taxon>
        <taxon>Ichneumonoidea</taxon>
        <taxon>Braconidae</taxon>
        <taxon>Euphorinae</taxon>
        <taxon>Microctonus</taxon>
    </lineage>
</organism>
<dbReference type="PANTHER" id="PTHR18866">
    <property type="entry name" value="CARBOXYLASE:PYRUVATE/ACETYL-COA/PROPIONYL-COA CARBOXYLASE"/>
    <property type="match status" value="1"/>
</dbReference>
<dbReference type="GO" id="GO:0004485">
    <property type="term" value="F:methylcrotonoyl-CoA carboxylase activity"/>
    <property type="evidence" value="ECO:0007669"/>
    <property type="project" value="TreeGrafter"/>
</dbReference>
<sequence length="706" mass="78735">MYHIRKVVNSRNSFISLIEREICTNIALNAKINKILVANRGEIACRIIRTAKKLGVQTVAVYSDADRNSMHTDLADEAYYIGPSPSIQSYLRQDKIINFSKKAKCQAIHPGYGFLSENMEFAQLCQNENIIFIGPPATAIRDMGIKSTSKIIMSKAGVPIIEGYHSADQTNKTLLEEGRKIGFPIMIKAVRGGGGKGMRIANDESDFLEALESARTESQKAFGDSDVLLEKYINDPRHVEVQIFADRHGNAVYLFERDCSVQRRHQKIIEEAPAPGLSTEERTRLGEAAVRAAKAVGYVGAGTVEFIMDKNDHSFYFMEMNTRLQVEHPVTEAITGLDLVEWQLKVAAGEKLPLEQDEINMNGHAFEARIYAEDPRGGFLPGAGPLLYVKTPEQTENVRVETGVRQGDEVSVHYDPMIAKLVVWGKNRSEALNILKTKLAEYNIAGVETNIEFLKDLCCDAKFQAADVHTGFINERMDLLFPDLVISSNILSQGALAMILYDDLTNLKAALMTKDPFSPFNIANGLRLNHTLTKKFEFIFNNEKCSISVQYIEPEVYLMRINDIGPWIRVTGTLTQHDNFLCLSAEIAEKKTKSTIVKVNDALHIFTNDREWKLIIPKYNYLSKLYEKQTLIGAAVSPMPGVVDKILVSSSSVVQKGDPLLIIVAMKMEHIVRASTSGIVEDISCSVGDTVAKNQLLVKISEEKHK</sequence>
<comment type="cofactor">
    <cofactor evidence="1">
        <name>biotin</name>
        <dbReference type="ChEBI" id="CHEBI:57586"/>
    </cofactor>
</comment>
<dbReference type="InterPro" id="IPR016185">
    <property type="entry name" value="PreATP-grasp_dom_sf"/>
</dbReference>
<dbReference type="SUPFAM" id="SSF52440">
    <property type="entry name" value="PreATP-grasp domain"/>
    <property type="match status" value="1"/>
</dbReference>
<dbReference type="InterPro" id="IPR000089">
    <property type="entry name" value="Biotin_lipoyl"/>
</dbReference>
<dbReference type="Pfam" id="PF02786">
    <property type="entry name" value="CPSase_L_D2"/>
    <property type="match status" value="1"/>
</dbReference>
<feature type="domain" description="Lipoyl-binding" evidence="7">
    <location>
        <begin position="624"/>
        <end position="701"/>
    </location>
</feature>
<evidence type="ECO:0000313" key="10">
    <source>
        <dbReference type="EMBL" id="KAK0181637.1"/>
    </source>
</evidence>
<dbReference type="InterPro" id="IPR011761">
    <property type="entry name" value="ATP-grasp"/>
</dbReference>
<dbReference type="InterPro" id="IPR005481">
    <property type="entry name" value="BC-like_N"/>
</dbReference>
<evidence type="ECO:0000259" key="9">
    <source>
        <dbReference type="PROSITE" id="PS50979"/>
    </source>
</evidence>
<dbReference type="SUPFAM" id="SSF51230">
    <property type="entry name" value="Single hybrid motif"/>
    <property type="match status" value="1"/>
</dbReference>
<proteinExistence type="predicted"/>
<dbReference type="SUPFAM" id="SSF51246">
    <property type="entry name" value="Rudiment single hybrid motif"/>
    <property type="match status" value="1"/>
</dbReference>
<keyword evidence="5" id="KW-0092">Biotin</keyword>
<dbReference type="GO" id="GO:0005524">
    <property type="term" value="F:ATP binding"/>
    <property type="evidence" value="ECO:0007669"/>
    <property type="project" value="UniProtKB-UniRule"/>
</dbReference>
<keyword evidence="2" id="KW-0436">Ligase</keyword>
<dbReference type="Gene3D" id="3.30.700.40">
    <property type="match status" value="1"/>
</dbReference>
<dbReference type="InterPro" id="IPR013815">
    <property type="entry name" value="ATP_grasp_subdomain_1"/>
</dbReference>
<evidence type="ECO:0000259" key="8">
    <source>
        <dbReference type="PROSITE" id="PS50975"/>
    </source>
</evidence>
<evidence type="ECO:0000256" key="2">
    <source>
        <dbReference type="ARBA" id="ARBA00022598"/>
    </source>
</evidence>
<dbReference type="GO" id="GO:0046872">
    <property type="term" value="F:metal ion binding"/>
    <property type="evidence" value="ECO:0007669"/>
    <property type="project" value="InterPro"/>
</dbReference>
<dbReference type="GO" id="GO:0005739">
    <property type="term" value="C:mitochondrion"/>
    <property type="evidence" value="ECO:0007669"/>
    <property type="project" value="TreeGrafter"/>
</dbReference>
<dbReference type="Pfam" id="PF02785">
    <property type="entry name" value="Biotin_carb_C"/>
    <property type="match status" value="1"/>
</dbReference>
<dbReference type="PROSITE" id="PS50975">
    <property type="entry name" value="ATP_GRASP"/>
    <property type="match status" value="1"/>
</dbReference>
<evidence type="ECO:0000256" key="6">
    <source>
        <dbReference type="PROSITE-ProRule" id="PRU00409"/>
    </source>
</evidence>
<dbReference type="CDD" id="cd06850">
    <property type="entry name" value="biotinyl_domain"/>
    <property type="match status" value="1"/>
</dbReference>
<dbReference type="InterPro" id="IPR001882">
    <property type="entry name" value="Biotin_BS"/>
</dbReference>
<dbReference type="AlphaFoldDB" id="A0AA39G4Y1"/>
<dbReference type="EMBL" id="JAQQBR010000002">
    <property type="protein sequence ID" value="KAK0181637.1"/>
    <property type="molecule type" value="Genomic_DNA"/>
</dbReference>
<gene>
    <name evidence="10" type="ORF">PV327_003907</name>
</gene>
<dbReference type="InterPro" id="IPR011764">
    <property type="entry name" value="Biotin_carboxylation_dom"/>
</dbReference>
<evidence type="ECO:0000256" key="1">
    <source>
        <dbReference type="ARBA" id="ARBA00001953"/>
    </source>
</evidence>
<feature type="domain" description="ATP-grasp" evidence="8">
    <location>
        <begin position="150"/>
        <end position="348"/>
    </location>
</feature>
<dbReference type="PANTHER" id="PTHR18866:SF33">
    <property type="entry name" value="METHYLCROTONOYL-COA CARBOXYLASE SUBUNIT ALPHA, MITOCHONDRIAL-RELATED"/>
    <property type="match status" value="1"/>
</dbReference>
<evidence type="ECO:0000259" key="7">
    <source>
        <dbReference type="PROSITE" id="PS50968"/>
    </source>
</evidence>
<dbReference type="InterPro" id="IPR005482">
    <property type="entry name" value="Biotin_COase_C"/>
</dbReference>
<dbReference type="PROSITE" id="PS00867">
    <property type="entry name" value="CPSASE_2"/>
    <property type="match status" value="1"/>
</dbReference>